<reference evidence="1 2" key="1">
    <citation type="submission" date="2012-11" db="EMBL/GenBank/DDBJ databases">
        <title>Whole genome sequence of Acidocella aminolytica 101 = DSM 11237.</title>
        <authorList>
            <person name="Azuma Y."/>
            <person name="Higashiura N."/>
            <person name="Hirakawa H."/>
            <person name="Matsushita K."/>
        </authorList>
    </citation>
    <scope>NUCLEOTIDE SEQUENCE [LARGE SCALE GENOMIC DNA]</scope>
    <source>
        <strain evidence="2">101 / DSM 11237</strain>
    </source>
</reference>
<evidence type="ECO:0000313" key="1">
    <source>
        <dbReference type="EMBL" id="GAN81475.1"/>
    </source>
</evidence>
<name>A0A0D6PI75_9PROT</name>
<dbReference type="Proteomes" id="UP000032668">
    <property type="component" value="Unassembled WGS sequence"/>
</dbReference>
<gene>
    <name evidence="1" type="ORF">Aam_096_034</name>
</gene>
<comment type="caution">
    <text evidence="1">The sequence shown here is derived from an EMBL/GenBank/DDBJ whole genome shotgun (WGS) entry which is preliminary data.</text>
</comment>
<dbReference type="RefSeq" id="WP_139284858.1">
    <property type="nucleotide sequence ID" value="NZ_BANC01000094.1"/>
</dbReference>
<protein>
    <submittedName>
        <fullName evidence="1">Uncharacterized protein</fullName>
    </submittedName>
</protein>
<accession>A0A0D6PI75</accession>
<dbReference type="EMBL" id="BANC01000094">
    <property type="protein sequence ID" value="GAN81475.1"/>
    <property type="molecule type" value="Genomic_DNA"/>
</dbReference>
<sequence length="183" mass="20996">MNQKDFFNALFGAAPEDTRELIPRNVDLEFSLSLVTEVERRSPLSLAVKIILHSLWIERGHFIRSCLNDDDMLADFLWRSLPLYSGGGRELYRGEAVKRWIQGRVGFCWTDKLEIAEMFAKGYNALEPDGGVVLKTFCPKEAIISEPNNHSRWLGENEYTVDSRRCHTIEEICRYPAVKGNTV</sequence>
<evidence type="ECO:0000313" key="2">
    <source>
        <dbReference type="Proteomes" id="UP000032668"/>
    </source>
</evidence>
<organism evidence="1 2">
    <name type="scientific">Acidocella aminolytica 101 = DSM 11237</name>
    <dbReference type="NCBI Taxonomy" id="1120923"/>
    <lineage>
        <taxon>Bacteria</taxon>
        <taxon>Pseudomonadati</taxon>
        <taxon>Pseudomonadota</taxon>
        <taxon>Alphaproteobacteria</taxon>
        <taxon>Acetobacterales</taxon>
        <taxon>Acidocellaceae</taxon>
        <taxon>Acidocella</taxon>
    </lineage>
</organism>
<dbReference type="AlphaFoldDB" id="A0A0D6PI75"/>
<dbReference type="OrthoDB" id="7062066at2"/>
<keyword evidence="2" id="KW-1185">Reference proteome</keyword>
<proteinExistence type="predicted"/>